<dbReference type="InterPro" id="IPR050404">
    <property type="entry name" value="Heme-degrading_MO"/>
</dbReference>
<gene>
    <name evidence="2" type="ORF">MJG50_15975</name>
</gene>
<evidence type="ECO:0000259" key="1">
    <source>
        <dbReference type="PROSITE" id="PS51725"/>
    </source>
</evidence>
<dbReference type="AlphaFoldDB" id="A0AAW5E381"/>
<keyword evidence="3" id="KW-1185">Reference proteome</keyword>
<dbReference type="Pfam" id="PF03992">
    <property type="entry name" value="ABM"/>
    <property type="match status" value="1"/>
</dbReference>
<keyword evidence="2" id="KW-0560">Oxidoreductase</keyword>
<keyword evidence="2" id="KW-0503">Monooxygenase</keyword>
<dbReference type="InterPro" id="IPR011008">
    <property type="entry name" value="Dimeric_a/b-barrel"/>
</dbReference>
<dbReference type="SUPFAM" id="SSF54909">
    <property type="entry name" value="Dimeric alpha+beta barrel"/>
    <property type="match status" value="1"/>
</dbReference>
<evidence type="ECO:0000313" key="3">
    <source>
        <dbReference type="Proteomes" id="UP001431131"/>
    </source>
</evidence>
<proteinExistence type="predicted"/>
<dbReference type="RefSeq" id="WP_240256749.1">
    <property type="nucleotide sequence ID" value="NZ_JAKTTI010000028.1"/>
</dbReference>
<name>A0AAW5E381_9BACI</name>
<dbReference type="Proteomes" id="UP001431131">
    <property type="component" value="Unassembled WGS sequence"/>
</dbReference>
<accession>A0AAW5E381</accession>
<comment type="caution">
    <text evidence="2">The sequence shown here is derived from an EMBL/GenBank/DDBJ whole genome shotgun (WGS) entry which is preliminary data.</text>
</comment>
<dbReference type="PANTHER" id="PTHR34474">
    <property type="entry name" value="SIGNAL TRANSDUCTION PROTEIN TRAP"/>
    <property type="match status" value="1"/>
</dbReference>
<dbReference type="InterPro" id="IPR007138">
    <property type="entry name" value="ABM_dom"/>
</dbReference>
<sequence length="168" mass="19258">MKLFIALGTVDFLVKLKQKYQKENMACFYNNETAILIHESAKKTVFSAPRRYDAVETIGDVHSSDVAALTYIPIFEDDRPSFEFRMKDIKNDVILAPGSIGIRVLRPIKSDTYLIMTLWKNEGAYTNWRQTNSFTEFQQKIGNPDGVKNLLSGPLYTKIFYALRDSSE</sequence>
<dbReference type="EMBL" id="JAKTTI010000028">
    <property type="protein sequence ID" value="MCH1626833.1"/>
    <property type="molecule type" value="Genomic_DNA"/>
</dbReference>
<reference evidence="2" key="1">
    <citation type="submission" date="2022-02" db="EMBL/GenBank/DDBJ databases">
        <title>Fredinandcohnia quinoae sp. nov. isolated from Chenopodium quinoa seeds.</title>
        <authorList>
            <person name="Saati-Santamaria Z."/>
            <person name="Flores-Felix J.D."/>
            <person name="Igual J.M."/>
            <person name="Velazquez E."/>
            <person name="Garcia-Fraile P."/>
            <person name="Martinez-Molina E."/>
        </authorList>
    </citation>
    <scope>NUCLEOTIDE SEQUENCE</scope>
    <source>
        <strain evidence="2">SECRCQ15</strain>
    </source>
</reference>
<evidence type="ECO:0000313" key="2">
    <source>
        <dbReference type="EMBL" id="MCH1626833.1"/>
    </source>
</evidence>
<organism evidence="2 3">
    <name type="scientific">Fredinandcohnia quinoae</name>
    <dbReference type="NCBI Taxonomy" id="2918902"/>
    <lineage>
        <taxon>Bacteria</taxon>
        <taxon>Bacillati</taxon>
        <taxon>Bacillota</taxon>
        <taxon>Bacilli</taxon>
        <taxon>Bacillales</taxon>
        <taxon>Bacillaceae</taxon>
        <taxon>Fredinandcohnia</taxon>
    </lineage>
</organism>
<dbReference type="GO" id="GO:0004497">
    <property type="term" value="F:monooxygenase activity"/>
    <property type="evidence" value="ECO:0007669"/>
    <property type="project" value="UniProtKB-KW"/>
</dbReference>
<dbReference type="PANTHER" id="PTHR34474:SF2">
    <property type="entry name" value="SIGNAL TRANSDUCTION PROTEIN TRAP"/>
    <property type="match status" value="1"/>
</dbReference>
<protein>
    <submittedName>
        <fullName evidence="2">Antibiotic biosynthesis monooxygenase</fullName>
    </submittedName>
</protein>
<feature type="domain" description="ABM" evidence="1">
    <location>
        <begin position="66"/>
        <end position="160"/>
    </location>
</feature>
<dbReference type="Gene3D" id="3.30.70.100">
    <property type="match status" value="1"/>
</dbReference>
<dbReference type="PROSITE" id="PS51725">
    <property type="entry name" value="ABM"/>
    <property type="match status" value="1"/>
</dbReference>